<keyword evidence="4" id="KW-1185">Reference proteome</keyword>
<dbReference type="Proteomes" id="UP000446866">
    <property type="component" value="Unassembled WGS sequence"/>
</dbReference>
<evidence type="ECO:0000313" key="4">
    <source>
        <dbReference type="Proteomes" id="UP000446866"/>
    </source>
</evidence>
<dbReference type="AlphaFoldDB" id="A0A845QIN5"/>
<dbReference type="Pfam" id="PF04448">
    <property type="entry name" value="DUF551"/>
    <property type="match status" value="1"/>
</dbReference>
<protein>
    <submittedName>
        <fullName evidence="3">DUF551 domain-containing protein</fullName>
    </submittedName>
</protein>
<comment type="caution">
    <text evidence="3">The sequence shown here is derived from an EMBL/GenBank/DDBJ whole genome shotgun (WGS) entry which is preliminary data.</text>
</comment>
<evidence type="ECO:0000259" key="2">
    <source>
        <dbReference type="Pfam" id="PF04448"/>
    </source>
</evidence>
<organism evidence="3 4">
    <name type="scientific">Anaerotruncus colihominis</name>
    <dbReference type="NCBI Taxonomy" id="169435"/>
    <lineage>
        <taxon>Bacteria</taxon>
        <taxon>Bacillati</taxon>
        <taxon>Bacillota</taxon>
        <taxon>Clostridia</taxon>
        <taxon>Eubacteriales</taxon>
        <taxon>Oscillospiraceae</taxon>
        <taxon>Anaerotruncus</taxon>
    </lineage>
</organism>
<evidence type="ECO:0000313" key="3">
    <source>
        <dbReference type="EMBL" id="NBH61990.1"/>
    </source>
</evidence>
<reference evidence="3 4" key="1">
    <citation type="submission" date="2018-08" db="EMBL/GenBank/DDBJ databases">
        <title>Murine metabolic-syndrome-specific gut microbial biobank.</title>
        <authorList>
            <person name="Liu C."/>
        </authorList>
    </citation>
    <scope>NUCLEOTIDE SEQUENCE [LARGE SCALE GENOMIC DNA]</scope>
    <source>
        <strain evidence="3 4">28</strain>
    </source>
</reference>
<evidence type="ECO:0000256" key="1">
    <source>
        <dbReference type="SAM" id="MobiDB-lite"/>
    </source>
</evidence>
<name>A0A845QIN5_9FIRM</name>
<dbReference type="EMBL" id="QXWK01000018">
    <property type="protein sequence ID" value="NBH61990.1"/>
    <property type="molecule type" value="Genomic_DNA"/>
</dbReference>
<gene>
    <name evidence="3" type="ORF">D0435_10035</name>
</gene>
<feature type="region of interest" description="Disordered" evidence="1">
    <location>
        <begin position="1"/>
        <end position="21"/>
    </location>
</feature>
<feature type="domain" description="DUF551" evidence="2">
    <location>
        <begin position="61"/>
        <end position="127"/>
    </location>
</feature>
<dbReference type="InterPro" id="IPR007539">
    <property type="entry name" value="DUF551"/>
</dbReference>
<accession>A0A845QIN5</accession>
<sequence length="133" mass="15623">MNRLTKRTQKGAALKLDNPRTEKEARKQLHDKYLLAIEKLAAYEDTGLTPEEIMDGKMLTGWIPCSERLPSEEEFLKSYLRNHYAAEFLVQIYGASRPTTLYYRDGVWFDDDFDKYNVIAWMPLPEPWEGDKE</sequence>
<proteinExistence type="predicted"/>
<dbReference type="RefSeq" id="WP_160202274.1">
    <property type="nucleotide sequence ID" value="NZ_QXWK01000018.1"/>
</dbReference>